<protein>
    <submittedName>
        <fullName evidence="8">Zinc transport protein zntB</fullName>
    </submittedName>
</protein>
<proteinExistence type="inferred from homology"/>
<evidence type="ECO:0000256" key="1">
    <source>
        <dbReference type="ARBA" id="ARBA00004141"/>
    </source>
</evidence>
<evidence type="ECO:0000256" key="2">
    <source>
        <dbReference type="ARBA" id="ARBA00009765"/>
    </source>
</evidence>
<dbReference type="PANTHER" id="PTHR47468:SF1">
    <property type="entry name" value="OS08G0130000 PROTEIN"/>
    <property type="match status" value="1"/>
</dbReference>
<dbReference type="InterPro" id="IPR045863">
    <property type="entry name" value="CorA_TM1_TM2"/>
</dbReference>
<evidence type="ECO:0000256" key="6">
    <source>
        <dbReference type="SAM" id="Coils"/>
    </source>
</evidence>
<evidence type="ECO:0000256" key="7">
    <source>
        <dbReference type="SAM" id="Phobius"/>
    </source>
</evidence>
<keyword evidence="4 7" id="KW-1133">Transmembrane helix</keyword>
<keyword evidence="9" id="KW-1185">Reference proteome</keyword>
<evidence type="ECO:0000313" key="8">
    <source>
        <dbReference type="EMBL" id="KYP48492.1"/>
    </source>
</evidence>
<keyword evidence="5 7" id="KW-0472">Membrane</keyword>
<feature type="transmembrane region" description="Helical" evidence="7">
    <location>
        <begin position="374"/>
        <end position="398"/>
    </location>
</feature>
<dbReference type="Proteomes" id="UP000075243">
    <property type="component" value="Unassembled WGS sequence"/>
</dbReference>
<evidence type="ECO:0000313" key="9">
    <source>
        <dbReference type="Proteomes" id="UP000075243"/>
    </source>
</evidence>
<dbReference type="GO" id="GO:0016020">
    <property type="term" value="C:membrane"/>
    <property type="evidence" value="ECO:0007669"/>
    <property type="project" value="UniProtKB-SubCell"/>
</dbReference>
<dbReference type="SUPFAM" id="SSF144083">
    <property type="entry name" value="Magnesium transport protein CorA, transmembrane region"/>
    <property type="match status" value="1"/>
</dbReference>
<sequence length="481" mass="54357">MELAQHIVMENGVGEEMDGETSARAPLKEHRVYPTHPAGLVRKRAYIFDGMGSFYHKDWDLADLFVKEGKESGVGEGRSNEFSWYHVELPKGNQKLSQSAQDLIAVFCPPLKLQDILSLVSNGPFCAHVDGALVFRVNSPGPPSSDFTFRIAARVTEHSVITVSLGRVPRLGFSRMGESLLSEIPSVESSSSHRGQQQERSGIVIKEHVLEFLLTMNHSEEADNPVPRSLSNLVVHIIDTHVDQLQDLVTKLEMELESVELDLDKELNKGQLLCLIVGGYALKKQMLDDRRFPKLHINLQRLLQVIAHGEQVYLRVKEKCSSKRWFANEDLNSLEELIGRLRRMKENVGFIVNRVTAIQAGLDSWQSEQINRKLYYLSFLSIIFLPLSIITGVFGMNVGGVPWTGQNDPLLKDGFRNVMLLCVAMLFLVLLCFIFPALYTRIAAAWRNKRALGRSWSLNRKSLLKRPLRIGDQERGGYLRI</sequence>
<dbReference type="Gramene" id="C.cajan_28088.t">
    <property type="protein sequence ID" value="C.cajan_28088.t"/>
    <property type="gene ID" value="C.cajan_28088"/>
</dbReference>
<evidence type="ECO:0000256" key="3">
    <source>
        <dbReference type="ARBA" id="ARBA00022692"/>
    </source>
</evidence>
<comment type="subcellular location">
    <subcellularLocation>
        <location evidence="1">Membrane</location>
        <topology evidence="1">Multi-pass membrane protein</topology>
    </subcellularLocation>
</comment>
<evidence type="ECO:0000256" key="4">
    <source>
        <dbReference type="ARBA" id="ARBA00022989"/>
    </source>
</evidence>
<organism evidence="8 9">
    <name type="scientific">Cajanus cajan</name>
    <name type="common">Pigeon pea</name>
    <name type="synonym">Cajanus indicus</name>
    <dbReference type="NCBI Taxonomy" id="3821"/>
    <lineage>
        <taxon>Eukaryota</taxon>
        <taxon>Viridiplantae</taxon>
        <taxon>Streptophyta</taxon>
        <taxon>Embryophyta</taxon>
        <taxon>Tracheophyta</taxon>
        <taxon>Spermatophyta</taxon>
        <taxon>Magnoliopsida</taxon>
        <taxon>eudicotyledons</taxon>
        <taxon>Gunneridae</taxon>
        <taxon>Pentapetalae</taxon>
        <taxon>rosids</taxon>
        <taxon>fabids</taxon>
        <taxon>Fabales</taxon>
        <taxon>Fabaceae</taxon>
        <taxon>Papilionoideae</taxon>
        <taxon>50 kb inversion clade</taxon>
        <taxon>NPAAA clade</taxon>
        <taxon>indigoferoid/millettioid clade</taxon>
        <taxon>Phaseoleae</taxon>
        <taxon>Cajanus</taxon>
    </lineage>
</organism>
<dbReference type="STRING" id="3821.A0A151S108"/>
<dbReference type="AlphaFoldDB" id="A0A151S108"/>
<dbReference type="SUPFAM" id="SSF143865">
    <property type="entry name" value="CorA soluble domain-like"/>
    <property type="match status" value="1"/>
</dbReference>
<gene>
    <name evidence="8" type="ORF">KK1_029870</name>
</gene>
<dbReference type="InterPro" id="IPR045861">
    <property type="entry name" value="CorA_cytoplasmic_dom"/>
</dbReference>
<feature type="coiled-coil region" evidence="6">
    <location>
        <begin position="242"/>
        <end position="269"/>
    </location>
</feature>
<name>A0A151S108_CAJCA</name>
<comment type="similarity">
    <text evidence="2">Belongs to the CorA metal ion transporter (MIT) (TC 1.A.35) family.</text>
</comment>
<accession>A0A151S108</accession>
<dbReference type="Pfam" id="PF01544">
    <property type="entry name" value="CorA"/>
    <property type="match status" value="1"/>
</dbReference>
<reference evidence="8" key="1">
    <citation type="journal article" date="2012" name="Nat. Biotechnol.">
        <title>Draft genome sequence of pigeonpea (Cajanus cajan), an orphan legume crop of resource-poor farmers.</title>
        <authorList>
            <person name="Varshney R.K."/>
            <person name="Chen W."/>
            <person name="Li Y."/>
            <person name="Bharti A.K."/>
            <person name="Saxena R.K."/>
            <person name="Schlueter J.A."/>
            <person name="Donoghue M.T."/>
            <person name="Azam S."/>
            <person name="Fan G."/>
            <person name="Whaley A.M."/>
            <person name="Farmer A.D."/>
            <person name="Sheridan J."/>
            <person name="Iwata A."/>
            <person name="Tuteja R."/>
            <person name="Penmetsa R.V."/>
            <person name="Wu W."/>
            <person name="Upadhyaya H.D."/>
            <person name="Yang S.P."/>
            <person name="Shah T."/>
            <person name="Saxena K.B."/>
            <person name="Michael T."/>
            <person name="McCombie W.R."/>
            <person name="Yang B."/>
            <person name="Zhang G."/>
            <person name="Yang H."/>
            <person name="Wang J."/>
            <person name="Spillane C."/>
            <person name="Cook D.R."/>
            <person name="May G.D."/>
            <person name="Xu X."/>
            <person name="Jackson S.A."/>
        </authorList>
    </citation>
    <scope>NUCLEOTIDE SEQUENCE [LARGE SCALE GENOMIC DNA]</scope>
</reference>
<dbReference type="InterPro" id="IPR002523">
    <property type="entry name" value="MgTranspt_CorA/ZnTranspt_ZntB"/>
</dbReference>
<keyword evidence="6" id="KW-0175">Coiled coil</keyword>
<dbReference type="OMA" id="RWFANED"/>
<dbReference type="Gene3D" id="1.20.58.340">
    <property type="entry name" value="Magnesium transport protein CorA, transmembrane region"/>
    <property type="match status" value="2"/>
</dbReference>
<keyword evidence="3 7" id="KW-0812">Transmembrane</keyword>
<dbReference type="EMBL" id="KQ483499">
    <property type="protein sequence ID" value="KYP48492.1"/>
    <property type="molecule type" value="Genomic_DNA"/>
</dbReference>
<feature type="transmembrane region" description="Helical" evidence="7">
    <location>
        <begin position="418"/>
        <end position="440"/>
    </location>
</feature>
<dbReference type="GO" id="GO:0046873">
    <property type="term" value="F:metal ion transmembrane transporter activity"/>
    <property type="evidence" value="ECO:0007669"/>
    <property type="project" value="InterPro"/>
</dbReference>
<evidence type="ECO:0000256" key="5">
    <source>
        <dbReference type="ARBA" id="ARBA00023136"/>
    </source>
</evidence>
<dbReference type="PANTHER" id="PTHR47468">
    <property type="entry name" value="OS08G0130000 PROTEIN"/>
    <property type="match status" value="1"/>
</dbReference>